<gene>
    <name evidence="1" type="ORF">WP2W18E11_23160</name>
</gene>
<sequence length="109" mass="12926">MMFINQQRQKMDEKYYLSTRAALINAIRDFLGESNSDEDIEAGWIDSYSIAARYQFDLFILDYTAGRSIDHLRVDFESIINLFNILSEKQRTYYKDPNFSVFDLELLDD</sequence>
<dbReference type="Proteomes" id="UP000515758">
    <property type="component" value="Chromosome"/>
</dbReference>
<proteinExistence type="predicted"/>
<evidence type="ECO:0000313" key="1">
    <source>
        <dbReference type="EMBL" id="BBQ49318.1"/>
    </source>
</evidence>
<dbReference type="AlphaFoldDB" id="A0A6S4UL50"/>
<organism evidence="1 2">
    <name type="scientific">Acinetobacter pittii</name>
    <name type="common">Acinetobacter genomosp. 3</name>
    <dbReference type="NCBI Taxonomy" id="48296"/>
    <lineage>
        <taxon>Bacteria</taxon>
        <taxon>Pseudomonadati</taxon>
        <taxon>Pseudomonadota</taxon>
        <taxon>Gammaproteobacteria</taxon>
        <taxon>Moraxellales</taxon>
        <taxon>Moraxellaceae</taxon>
        <taxon>Acinetobacter</taxon>
        <taxon>Acinetobacter calcoaceticus/baumannii complex</taxon>
    </lineage>
</organism>
<evidence type="ECO:0000313" key="2">
    <source>
        <dbReference type="Proteomes" id="UP000515758"/>
    </source>
</evidence>
<name>A0A6S4UL50_ACIPI</name>
<dbReference type="RefSeq" id="WP_250621851.1">
    <property type="nucleotide sequence ID" value="NZ_JAFJYP010000004.1"/>
</dbReference>
<protein>
    <submittedName>
        <fullName evidence="1">Uncharacterized protein</fullName>
    </submittedName>
</protein>
<reference evidence="1 2" key="1">
    <citation type="submission" date="2019-12" db="EMBL/GenBank/DDBJ databases">
        <title>complete genome sequences of Acinetobacter pittii str. WP2-W18-ESBL-11 isolated from wastewater treatment plant effluent.</title>
        <authorList>
            <person name="Sekizuka T."/>
            <person name="Itokawa K."/>
            <person name="Yatsu K."/>
            <person name="Inamine Y."/>
            <person name="Kuroda M."/>
        </authorList>
    </citation>
    <scope>NUCLEOTIDE SEQUENCE [LARGE SCALE GENOMIC DNA]</scope>
    <source>
        <strain evidence="1 2">WP2-W18-ESBL-11</strain>
    </source>
</reference>
<accession>A0A6S4UL50</accession>
<dbReference type="EMBL" id="AP021936">
    <property type="protein sequence ID" value="BBQ49318.1"/>
    <property type="molecule type" value="Genomic_DNA"/>
</dbReference>